<dbReference type="CDD" id="cd03259">
    <property type="entry name" value="ABC_Carb_Solutes_like"/>
    <property type="match status" value="1"/>
</dbReference>
<keyword evidence="8" id="KW-0472">Membrane</keyword>
<dbReference type="GO" id="GO:0005524">
    <property type="term" value="F:ATP binding"/>
    <property type="evidence" value="ECO:0007669"/>
    <property type="project" value="UniProtKB-KW"/>
</dbReference>
<dbReference type="SMART" id="SM00382">
    <property type="entry name" value="AAA"/>
    <property type="match status" value="1"/>
</dbReference>
<evidence type="ECO:0000256" key="6">
    <source>
        <dbReference type="ARBA" id="ARBA00023004"/>
    </source>
</evidence>
<evidence type="ECO:0000256" key="8">
    <source>
        <dbReference type="ARBA" id="ARBA00023136"/>
    </source>
</evidence>
<proteinExistence type="predicted"/>
<dbReference type="EMBL" id="JAFEUP010000002">
    <property type="protein sequence ID" value="MBM7060469.1"/>
    <property type="molecule type" value="Genomic_DNA"/>
</dbReference>
<keyword evidence="2" id="KW-1003">Cell membrane</keyword>
<evidence type="ECO:0000256" key="5">
    <source>
        <dbReference type="ARBA" id="ARBA00022840"/>
    </source>
</evidence>
<gene>
    <name evidence="10" type="ORF">JQX08_07095</name>
</gene>
<feature type="domain" description="ABC transporter" evidence="9">
    <location>
        <begin position="6"/>
        <end position="236"/>
    </location>
</feature>
<dbReference type="PANTHER" id="PTHR42781">
    <property type="entry name" value="SPERMIDINE/PUTRESCINE IMPORT ATP-BINDING PROTEIN POTA"/>
    <property type="match status" value="1"/>
</dbReference>
<keyword evidence="11" id="KW-1185">Reference proteome</keyword>
<dbReference type="RefSeq" id="WP_204915590.1">
    <property type="nucleotide sequence ID" value="NZ_JAFEUP010000002.1"/>
</dbReference>
<evidence type="ECO:0000256" key="2">
    <source>
        <dbReference type="ARBA" id="ARBA00022475"/>
    </source>
</evidence>
<dbReference type="InterPro" id="IPR008995">
    <property type="entry name" value="Mo/tungstate-bd_C_term_dom"/>
</dbReference>
<evidence type="ECO:0000256" key="3">
    <source>
        <dbReference type="ARBA" id="ARBA00022496"/>
    </source>
</evidence>
<keyword evidence="7" id="KW-0406">Ion transport</keyword>
<sequence>MSELLLSLRDLACGYRGQQIVQQLNLHLNAGDIGCLLGPSGCGKTTTLRAIAGFEPVQQGEIQLGGAVISRAGFTLAPEKRRIGMVFQDYALFPHLSVADNVAFGIRQHPQRERITAELLDLVKLGAHARRYPHELSGGQQQRVALARALAPQPQLLLLDEPFSNLDGELRRRLSHEVRDILKARGTSAILVTHDQEEAFAVSDHVGVFKDGHLEQWDTPYNLYHEPLTPFVASFIGQGYFIRGQLLGPDAVQTELGPIRGNRAYTWPTGSAVDVLLRPDDIVHAPDSTLQARIVGKTFLGAATLYRLQLPTGTQLESIFPSHVDHPPGALVGIRVAADHLVVFAAQGSVAAHLEFGDSGVRRTPGAPA</sequence>
<keyword evidence="6" id="KW-0408">Iron</keyword>
<keyword evidence="5 10" id="KW-0067">ATP-binding</keyword>
<evidence type="ECO:0000313" key="10">
    <source>
        <dbReference type="EMBL" id="MBM7060469.1"/>
    </source>
</evidence>
<dbReference type="SUPFAM" id="SSF52540">
    <property type="entry name" value="P-loop containing nucleoside triphosphate hydrolases"/>
    <property type="match status" value="1"/>
</dbReference>
<dbReference type="Proteomes" id="UP000717995">
    <property type="component" value="Unassembled WGS sequence"/>
</dbReference>
<accession>A0ABS2IBI7</accession>
<protein>
    <submittedName>
        <fullName evidence="10">ABC transporter ATP-binding protein</fullName>
    </submittedName>
</protein>
<dbReference type="InterPro" id="IPR027417">
    <property type="entry name" value="P-loop_NTPase"/>
</dbReference>
<dbReference type="SUPFAM" id="SSF50331">
    <property type="entry name" value="MOP-like"/>
    <property type="match status" value="1"/>
</dbReference>
<name>A0ABS2IBI7_9GAMM</name>
<evidence type="ECO:0000256" key="1">
    <source>
        <dbReference type="ARBA" id="ARBA00022448"/>
    </source>
</evidence>
<dbReference type="Pfam" id="PF08402">
    <property type="entry name" value="TOBE_2"/>
    <property type="match status" value="1"/>
</dbReference>
<dbReference type="InterPro" id="IPR017871">
    <property type="entry name" value="ABC_transporter-like_CS"/>
</dbReference>
<evidence type="ECO:0000256" key="4">
    <source>
        <dbReference type="ARBA" id="ARBA00022741"/>
    </source>
</evidence>
<keyword evidence="4" id="KW-0547">Nucleotide-binding</keyword>
<evidence type="ECO:0000256" key="7">
    <source>
        <dbReference type="ARBA" id="ARBA00023065"/>
    </source>
</evidence>
<dbReference type="Gene3D" id="3.40.50.300">
    <property type="entry name" value="P-loop containing nucleotide triphosphate hydrolases"/>
    <property type="match status" value="1"/>
</dbReference>
<organism evidence="10 11">
    <name type="scientific">Zestomonas insulae</name>
    <dbReference type="NCBI Taxonomy" id="2809017"/>
    <lineage>
        <taxon>Bacteria</taxon>
        <taxon>Pseudomonadati</taxon>
        <taxon>Pseudomonadota</taxon>
        <taxon>Gammaproteobacteria</taxon>
        <taxon>Pseudomonadales</taxon>
        <taxon>Pseudomonadaceae</taxon>
        <taxon>Zestomonas</taxon>
    </lineage>
</organism>
<keyword evidence="3" id="KW-0410">Iron transport</keyword>
<dbReference type="InterPro" id="IPR013611">
    <property type="entry name" value="Transp-assoc_OB_typ2"/>
</dbReference>
<evidence type="ECO:0000313" key="11">
    <source>
        <dbReference type="Proteomes" id="UP000717995"/>
    </source>
</evidence>
<dbReference type="Pfam" id="PF00005">
    <property type="entry name" value="ABC_tran"/>
    <property type="match status" value="1"/>
</dbReference>
<dbReference type="InterPro" id="IPR050093">
    <property type="entry name" value="ABC_SmlMolc_Importer"/>
</dbReference>
<reference evidence="10 11" key="1">
    <citation type="submission" date="2021-02" db="EMBL/GenBank/DDBJ databases">
        <authorList>
            <person name="Lee D.-H."/>
        </authorList>
    </citation>
    <scope>NUCLEOTIDE SEQUENCE [LARGE SCALE GENOMIC DNA]</scope>
    <source>
        <strain evidence="10 11">UL073</strain>
    </source>
</reference>
<evidence type="ECO:0000259" key="9">
    <source>
        <dbReference type="PROSITE" id="PS50893"/>
    </source>
</evidence>
<dbReference type="InterPro" id="IPR015853">
    <property type="entry name" value="ABC_transpr_FbpC"/>
</dbReference>
<dbReference type="PROSITE" id="PS50893">
    <property type="entry name" value="ABC_TRANSPORTER_2"/>
    <property type="match status" value="1"/>
</dbReference>
<dbReference type="PROSITE" id="PS00211">
    <property type="entry name" value="ABC_TRANSPORTER_1"/>
    <property type="match status" value="1"/>
</dbReference>
<keyword evidence="1" id="KW-0813">Transport</keyword>
<dbReference type="InterPro" id="IPR003593">
    <property type="entry name" value="AAA+_ATPase"/>
</dbReference>
<comment type="caution">
    <text evidence="10">The sequence shown here is derived from an EMBL/GenBank/DDBJ whole genome shotgun (WGS) entry which is preliminary data.</text>
</comment>
<dbReference type="PANTHER" id="PTHR42781:SF4">
    <property type="entry name" value="SPERMIDINE_PUTRESCINE IMPORT ATP-BINDING PROTEIN POTA"/>
    <property type="match status" value="1"/>
</dbReference>
<dbReference type="InterPro" id="IPR003439">
    <property type="entry name" value="ABC_transporter-like_ATP-bd"/>
</dbReference>